<dbReference type="Proteomes" id="UP001347796">
    <property type="component" value="Unassembled WGS sequence"/>
</dbReference>
<feature type="transmembrane region" description="Helical" evidence="10">
    <location>
        <begin position="56"/>
        <end position="75"/>
    </location>
</feature>
<keyword evidence="13" id="KW-1185">Reference proteome</keyword>
<evidence type="ECO:0000256" key="5">
    <source>
        <dbReference type="ARBA" id="ARBA00023040"/>
    </source>
</evidence>
<keyword evidence="8 9" id="KW-0807">Transducer</keyword>
<evidence type="ECO:0000256" key="6">
    <source>
        <dbReference type="ARBA" id="ARBA00023136"/>
    </source>
</evidence>
<dbReference type="SUPFAM" id="SSF81321">
    <property type="entry name" value="Family A G protein-coupled receptor-like"/>
    <property type="match status" value="1"/>
</dbReference>
<dbReference type="EMBL" id="JAZGQO010000001">
    <property type="protein sequence ID" value="KAK6195354.1"/>
    <property type="molecule type" value="Genomic_DNA"/>
</dbReference>
<keyword evidence="7 9" id="KW-0675">Receptor</keyword>
<keyword evidence="4 10" id="KW-1133">Transmembrane helix</keyword>
<feature type="transmembrane region" description="Helical" evidence="10">
    <location>
        <begin position="197"/>
        <end position="218"/>
    </location>
</feature>
<keyword evidence="6 10" id="KW-0472">Membrane</keyword>
<keyword evidence="3 9" id="KW-0812">Transmembrane</keyword>
<dbReference type="CDD" id="cd00637">
    <property type="entry name" value="7tm_classA_rhodopsin-like"/>
    <property type="match status" value="1"/>
</dbReference>
<accession>A0AAN8KB83</accession>
<evidence type="ECO:0000256" key="3">
    <source>
        <dbReference type="ARBA" id="ARBA00022692"/>
    </source>
</evidence>
<comment type="similarity">
    <text evidence="9">Belongs to the G-protein coupled receptor 1 family.</text>
</comment>
<evidence type="ECO:0000256" key="10">
    <source>
        <dbReference type="SAM" id="Phobius"/>
    </source>
</evidence>
<dbReference type="PANTHER" id="PTHR24230">
    <property type="entry name" value="G-PROTEIN COUPLED RECEPTOR"/>
    <property type="match status" value="1"/>
</dbReference>
<feature type="domain" description="G-protein coupled receptors family 1 profile" evidence="11">
    <location>
        <begin position="35"/>
        <end position="327"/>
    </location>
</feature>
<organism evidence="12 13">
    <name type="scientific">Patella caerulea</name>
    <name type="common">Rayed Mediterranean limpet</name>
    <dbReference type="NCBI Taxonomy" id="87958"/>
    <lineage>
        <taxon>Eukaryota</taxon>
        <taxon>Metazoa</taxon>
        <taxon>Spiralia</taxon>
        <taxon>Lophotrochozoa</taxon>
        <taxon>Mollusca</taxon>
        <taxon>Gastropoda</taxon>
        <taxon>Patellogastropoda</taxon>
        <taxon>Patelloidea</taxon>
        <taxon>Patellidae</taxon>
        <taxon>Patella</taxon>
    </lineage>
</organism>
<feature type="transmembrane region" description="Helical" evidence="10">
    <location>
        <begin position="20"/>
        <end position="44"/>
    </location>
</feature>
<dbReference type="GO" id="GO:0008528">
    <property type="term" value="F:G protein-coupled peptide receptor activity"/>
    <property type="evidence" value="ECO:0007669"/>
    <property type="project" value="TreeGrafter"/>
</dbReference>
<reference evidence="12 13" key="1">
    <citation type="submission" date="2024-01" db="EMBL/GenBank/DDBJ databases">
        <title>The genome of the rayed Mediterranean limpet Patella caerulea (Linnaeus, 1758).</title>
        <authorList>
            <person name="Anh-Thu Weber A."/>
            <person name="Halstead-Nussloch G."/>
        </authorList>
    </citation>
    <scope>NUCLEOTIDE SEQUENCE [LARGE SCALE GENOMIC DNA]</scope>
    <source>
        <strain evidence="12">AATW-2023a</strain>
        <tissue evidence="12">Whole specimen</tissue>
    </source>
</reference>
<dbReference type="Gene3D" id="1.20.1070.10">
    <property type="entry name" value="Rhodopsin 7-helix transmembrane proteins"/>
    <property type="match status" value="1"/>
</dbReference>
<evidence type="ECO:0000256" key="7">
    <source>
        <dbReference type="ARBA" id="ARBA00023170"/>
    </source>
</evidence>
<gene>
    <name evidence="12" type="ORF">SNE40_000804</name>
</gene>
<evidence type="ECO:0000256" key="1">
    <source>
        <dbReference type="ARBA" id="ARBA00004651"/>
    </source>
</evidence>
<dbReference type="PANTHER" id="PTHR24230:SF158">
    <property type="entry name" value="G-PROTEIN COUPLED RECEPTORS FAMILY 1 PROFILE DOMAIN-CONTAINING PROTEIN"/>
    <property type="match status" value="1"/>
</dbReference>
<evidence type="ECO:0000313" key="12">
    <source>
        <dbReference type="EMBL" id="KAK6195354.1"/>
    </source>
</evidence>
<dbReference type="Pfam" id="PF00001">
    <property type="entry name" value="7tm_1"/>
    <property type="match status" value="1"/>
</dbReference>
<proteinExistence type="inferred from homology"/>
<feature type="transmembrane region" description="Helical" evidence="10">
    <location>
        <begin position="339"/>
        <end position="356"/>
    </location>
</feature>
<dbReference type="PROSITE" id="PS50262">
    <property type="entry name" value="G_PROTEIN_RECEP_F1_2"/>
    <property type="match status" value="1"/>
</dbReference>
<name>A0AAN8KB83_PATCE</name>
<feature type="transmembrane region" description="Helical" evidence="10">
    <location>
        <begin position="129"/>
        <end position="151"/>
    </location>
</feature>
<dbReference type="GO" id="GO:0007218">
    <property type="term" value="P:neuropeptide signaling pathway"/>
    <property type="evidence" value="ECO:0007669"/>
    <property type="project" value="TreeGrafter"/>
</dbReference>
<evidence type="ECO:0000256" key="4">
    <source>
        <dbReference type="ARBA" id="ARBA00022989"/>
    </source>
</evidence>
<evidence type="ECO:0000256" key="2">
    <source>
        <dbReference type="ARBA" id="ARBA00022475"/>
    </source>
</evidence>
<dbReference type="PROSITE" id="PS00237">
    <property type="entry name" value="G_PROTEIN_RECEP_F1_1"/>
    <property type="match status" value="1"/>
</dbReference>
<sequence length="380" mass="42670">MIGTNSSYDVEKRYTGQLVSFTVLLSIYSIFGTFSNTVILIVYVNKSVKQLHNLQIRVLGVTDLVISTVVIPYAISFEWKIVSSDIICRGVEFFRHFLEFFSNSILCLIALERYFAVLKPMNKLTYTNVCVGIWSALAFSIAMGLPAAILFSVRRVKVELYADSINSNATIMADVCTYSTDIVGNAGAVTYQLMQTIAFVIGVFILIILYAIVYRVIWKRARKRRKNRVGVIIMSDLMSTRDNSSQNHQTSPNTSLFVVTPSGSSDPMPRMNIPCNTSQSASNNELPTAFYSGKTRSENLKTETTKAGTMLFACTVIYVVTWIPFFIEVFSSVGGLSLRYVFLASHVTNPLVYSIFNKDVRNRVFRLFSLNKTRNRLNGT</sequence>
<keyword evidence="5 9" id="KW-0297">G-protein coupled receptor</keyword>
<dbReference type="GO" id="GO:0005886">
    <property type="term" value="C:plasma membrane"/>
    <property type="evidence" value="ECO:0007669"/>
    <property type="project" value="UniProtKB-SubCell"/>
</dbReference>
<evidence type="ECO:0000259" key="11">
    <source>
        <dbReference type="PROSITE" id="PS50262"/>
    </source>
</evidence>
<keyword evidence="2" id="KW-1003">Cell membrane</keyword>
<feature type="transmembrane region" description="Helical" evidence="10">
    <location>
        <begin position="307"/>
        <end position="327"/>
    </location>
</feature>
<comment type="subcellular location">
    <subcellularLocation>
        <location evidence="1">Cell membrane</location>
        <topology evidence="1">Multi-pass membrane protein</topology>
    </subcellularLocation>
</comment>
<protein>
    <recommendedName>
        <fullName evidence="11">G-protein coupled receptors family 1 profile domain-containing protein</fullName>
    </recommendedName>
</protein>
<evidence type="ECO:0000256" key="8">
    <source>
        <dbReference type="ARBA" id="ARBA00023224"/>
    </source>
</evidence>
<dbReference type="AlphaFoldDB" id="A0AAN8KB83"/>
<dbReference type="InterPro" id="IPR000276">
    <property type="entry name" value="GPCR_Rhodpsn"/>
</dbReference>
<dbReference type="PRINTS" id="PR00237">
    <property type="entry name" value="GPCRRHODOPSN"/>
</dbReference>
<evidence type="ECO:0000256" key="9">
    <source>
        <dbReference type="RuleBase" id="RU000688"/>
    </source>
</evidence>
<comment type="caution">
    <text evidence="12">The sequence shown here is derived from an EMBL/GenBank/DDBJ whole genome shotgun (WGS) entry which is preliminary data.</text>
</comment>
<evidence type="ECO:0000313" key="13">
    <source>
        <dbReference type="Proteomes" id="UP001347796"/>
    </source>
</evidence>
<dbReference type="InterPro" id="IPR017452">
    <property type="entry name" value="GPCR_Rhodpsn_7TM"/>
</dbReference>
<feature type="transmembrane region" description="Helical" evidence="10">
    <location>
        <begin position="100"/>
        <end position="117"/>
    </location>
</feature>